<comment type="caution">
    <text evidence="2">The sequence shown here is derived from an EMBL/GenBank/DDBJ whole genome shotgun (WGS) entry which is preliminary data.</text>
</comment>
<name>A0A1Y3KGD9_PSEPU</name>
<organism evidence="2 3">
    <name type="scientific">Pseudomonas putida</name>
    <name type="common">Arthrobacter siderocapsulatus</name>
    <dbReference type="NCBI Taxonomy" id="303"/>
    <lineage>
        <taxon>Bacteria</taxon>
        <taxon>Pseudomonadati</taxon>
        <taxon>Pseudomonadota</taxon>
        <taxon>Gammaproteobacteria</taxon>
        <taxon>Pseudomonadales</taxon>
        <taxon>Pseudomonadaceae</taxon>
        <taxon>Pseudomonas</taxon>
    </lineage>
</organism>
<protein>
    <submittedName>
        <fullName evidence="2">Uncharacterized protein</fullName>
    </submittedName>
</protein>
<dbReference type="EMBL" id="NFSB01000089">
    <property type="protein sequence ID" value="OUM24745.1"/>
    <property type="molecule type" value="Genomic_DNA"/>
</dbReference>
<evidence type="ECO:0000313" key="3">
    <source>
        <dbReference type="Proteomes" id="UP000196082"/>
    </source>
</evidence>
<feature type="region of interest" description="Disordered" evidence="1">
    <location>
        <begin position="37"/>
        <end position="60"/>
    </location>
</feature>
<gene>
    <name evidence="2" type="ORF">B8W72_26650</name>
</gene>
<proteinExistence type="predicted"/>
<reference evidence="2 3" key="1">
    <citation type="submission" date="2017-05" db="EMBL/GenBank/DDBJ databases">
        <title>Whole genome sequence of Pseudomonas putida isolate 1312 commercialized as a biostimulant.</title>
        <authorList>
            <person name="Crovadore J."/>
            <person name="Blanc P."/>
            <person name="Chablais R."/>
            <person name="Cochard B."/>
            <person name="Grizard D."/>
            <person name="Lefort F."/>
        </authorList>
    </citation>
    <scope>NUCLEOTIDE SEQUENCE [LARGE SCALE GENOMIC DNA]</scope>
    <source>
        <strain evidence="2 3">1312</strain>
    </source>
</reference>
<dbReference type="Proteomes" id="UP000196082">
    <property type="component" value="Unassembled WGS sequence"/>
</dbReference>
<evidence type="ECO:0000313" key="2">
    <source>
        <dbReference type="EMBL" id="OUM24745.1"/>
    </source>
</evidence>
<evidence type="ECO:0000256" key="1">
    <source>
        <dbReference type="SAM" id="MobiDB-lite"/>
    </source>
</evidence>
<dbReference type="AlphaFoldDB" id="A0A1Y3KGD9"/>
<sequence>MCWLGFLLKPVPASSRVNPLAQDYHMTLGLRSTCGSGFTRERAGTGNKNLTARPQSPAHP</sequence>
<accession>A0A1Y3KGD9</accession>